<dbReference type="EMBL" id="JANTQA010000010">
    <property type="protein sequence ID" value="KAJ3451406.1"/>
    <property type="molecule type" value="Genomic_DNA"/>
</dbReference>
<dbReference type="Proteomes" id="UP001150062">
    <property type="component" value="Unassembled WGS sequence"/>
</dbReference>
<keyword evidence="4" id="KW-1185">Reference proteome</keyword>
<dbReference type="SUPFAM" id="SSF47473">
    <property type="entry name" value="EF-hand"/>
    <property type="match status" value="1"/>
</dbReference>
<dbReference type="InterPro" id="IPR011992">
    <property type="entry name" value="EF-hand-dom_pair"/>
</dbReference>
<evidence type="ECO:0000313" key="3">
    <source>
        <dbReference type="Proteomes" id="UP001146793"/>
    </source>
</evidence>
<dbReference type="EMBL" id="JAOAOG010000299">
    <property type="protein sequence ID" value="KAJ6231605.1"/>
    <property type="molecule type" value="Genomic_DNA"/>
</dbReference>
<protein>
    <submittedName>
        <fullName evidence="1">Uncharacterized protein</fullName>
    </submittedName>
</protein>
<evidence type="ECO:0000313" key="4">
    <source>
        <dbReference type="Proteomes" id="UP001150062"/>
    </source>
</evidence>
<sequence length="88" mass="10445">MTEKTSNKKDIVKFEKAFDALDYLEKDFLDFEDLKILGEQFGFTFKKEDKKYLFDALGIKNKKINKTKFIEILTEKQNLKGLNKQEDL</sequence>
<proteinExistence type="predicted"/>
<gene>
    <name evidence="1" type="ORF">M0812_05076</name>
    <name evidence="2" type="ORF">M0813_05678</name>
</gene>
<dbReference type="Proteomes" id="UP001146793">
    <property type="component" value="Unassembled WGS sequence"/>
</dbReference>
<comment type="caution">
    <text evidence="1">The sequence shown here is derived from an EMBL/GenBank/DDBJ whole genome shotgun (WGS) entry which is preliminary data.</text>
</comment>
<name>A0AAV8AEN9_9EUKA</name>
<reference evidence="2" key="1">
    <citation type="submission" date="2022-08" db="EMBL/GenBank/DDBJ databases">
        <title>Novel sulfate-reducing endosymbionts in the free-living metamonad Anaeramoeba.</title>
        <authorList>
            <person name="Jerlstrom-Hultqvist J."/>
            <person name="Cepicka I."/>
            <person name="Gallot-Lavallee L."/>
            <person name="Salas-Leiva D."/>
            <person name="Curtis B.A."/>
            <person name="Zahonova K."/>
            <person name="Pipaliya S."/>
            <person name="Dacks J."/>
            <person name="Roger A.J."/>
        </authorList>
    </citation>
    <scope>NUCLEOTIDE SEQUENCE</scope>
    <source>
        <strain evidence="2">Schooner1</strain>
    </source>
</reference>
<reference evidence="1" key="2">
    <citation type="submission" date="2022-08" db="EMBL/GenBank/DDBJ databases">
        <title>Novel sulphate-reducing endosymbionts in the free-living metamonad Anaeramoeba.</title>
        <authorList>
            <person name="Jerlstrom-Hultqvist J."/>
            <person name="Cepicka I."/>
            <person name="Gallot-Lavallee L."/>
            <person name="Salas-Leiva D."/>
            <person name="Curtis B.A."/>
            <person name="Zahonova K."/>
            <person name="Pipaliya S."/>
            <person name="Dacks J."/>
            <person name="Roger A.J."/>
        </authorList>
    </citation>
    <scope>NUCLEOTIDE SEQUENCE</scope>
    <source>
        <strain evidence="1">Busselton2</strain>
    </source>
</reference>
<organism evidence="1 3">
    <name type="scientific">Anaeramoeba flamelloides</name>
    <dbReference type="NCBI Taxonomy" id="1746091"/>
    <lineage>
        <taxon>Eukaryota</taxon>
        <taxon>Metamonada</taxon>
        <taxon>Anaeramoebidae</taxon>
        <taxon>Anaeramoeba</taxon>
    </lineage>
</organism>
<accession>A0AAV8AEN9</accession>
<dbReference type="AlphaFoldDB" id="A0AAV8AEN9"/>
<evidence type="ECO:0000313" key="1">
    <source>
        <dbReference type="EMBL" id="KAJ3451406.1"/>
    </source>
</evidence>
<evidence type="ECO:0000313" key="2">
    <source>
        <dbReference type="EMBL" id="KAJ6231605.1"/>
    </source>
</evidence>